<dbReference type="AlphaFoldDB" id="A0A1L9QNL3"/>
<dbReference type="STRING" id="1925591.BI308_17870"/>
<name>A0A1L9QNL3_9CYAN</name>
<evidence type="ECO:0000313" key="3">
    <source>
        <dbReference type="Proteomes" id="UP000183940"/>
    </source>
</evidence>
<proteinExistence type="predicted"/>
<keyword evidence="3" id="KW-1185">Reference proteome</keyword>
<sequence length="141" mass="16745">MYHSERNVCEITAFSYMSQMKDLFPSYCPSQKEFKEIWQSAIFILDTNVLLNLYRYSEETRKQFFSVLEKLSDQLWIPYQVALEFQDNRIRVVQQTKKTFSGYNSFLKNLNKSLNNLKSDESIKDSLKYYSSIDSKARIGI</sequence>
<evidence type="ECO:0000313" key="2">
    <source>
        <dbReference type="EMBL" id="OJJ24232.1"/>
    </source>
</evidence>
<protein>
    <recommendedName>
        <fullName evidence="1">PIN like domain-containing protein</fullName>
    </recommendedName>
</protein>
<dbReference type="Proteomes" id="UP000183940">
    <property type="component" value="Unassembled WGS sequence"/>
</dbReference>
<accession>A0A1L9QNL3</accession>
<reference evidence="2" key="1">
    <citation type="submission" date="2016-10" db="EMBL/GenBank/DDBJ databases">
        <title>CRISPR-Cas defence system in Roseofilum reptotaenium: evidence of a bacteriophage-cyanobacterium arms race in the coral black band disease.</title>
        <authorList>
            <person name="Buerger P."/>
            <person name="Wood-Charlson E.M."/>
            <person name="Weynberg K.D."/>
            <person name="Willis B."/>
            <person name="Van Oppen M.J."/>
        </authorList>
    </citation>
    <scope>NUCLEOTIDE SEQUENCE [LARGE SCALE GENOMIC DNA]</scope>
    <source>
        <strain evidence="2">AO1-A</strain>
    </source>
</reference>
<feature type="domain" description="PIN like" evidence="1">
    <location>
        <begin position="42"/>
        <end position="118"/>
    </location>
</feature>
<dbReference type="EMBL" id="MLAW01000035">
    <property type="protein sequence ID" value="OJJ24232.1"/>
    <property type="molecule type" value="Genomic_DNA"/>
</dbReference>
<dbReference type="Pfam" id="PF18476">
    <property type="entry name" value="PIN_8"/>
    <property type="match status" value="1"/>
</dbReference>
<gene>
    <name evidence="2" type="ORF">BI308_17870</name>
</gene>
<dbReference type="InterPro" id="IPR041578">
    <property type="entry name" value="PIN_8"/>
</dbReference>
<evidence type="ECO:0000259" key="1">
    <source>
        <dbReference type="Pfam" id="PF18476"/>
    </source>
</evidence>
<comment type="caution">
    <text evidence="2">The sequence shown here is derived from an EMBL/GenBank/DDBJ whole genome shotgun (WGS) entry which is preliminary data.</text>
</comment>
<organism evidence="2 3">
    <name type="scientific">Roseofilum reptotaenium AO1-A</name>
    <dbReference type="NCBI Taxonomy" id="1925591"/>
    <lineage>
        <taxon>Bacteria</taxon>
        <taxon>Bacillati</taxon>
        <taxon>Cyanobacteriota</taxon>
        <taxon>Cyanophyceae</taxon>
        <taxon>Desertifilales</taxon>
        <taxon>Desertifilaceae</taxon>
        <taxon>Roseofilum</taxon>
    </lineage>
</organism>